<dbReference type="InterPro" id="IPR012337">
    <property type="entry name" value="RNaseH-like_sf"/>
</dbReference>
<dbReference type="InterPro" id="IPR036397">
    <property type="entry name" value="RNaseH_sf"/>
</dbReference>
<feature type="domain" description="Exonuclease" evidence="1">
    <location>
        <begin position="49"/>
        <end position="200"/>
    </location>
</feature>
<dbReference type="SUPFAM" id="SSF53098">
    <property type="entry name" value="Ribonuclease H-like"/>
    <property type="match status" value="1"/>
</dbReference>
<evidence type="ECO:0000259" key="1">
    <source>
        <dbReference type="Pfam" id="PF00929"/>
    </source>
</evidence>
<dbReference type="GO" id="GO:0003676">
    <property type="term" value="F:nucleic acid binding"/>
    <property type="evidence" value="ECO:0007669"/>
    <property type="project" value="InterPro"/>
</dbReference>
<dbReference type="AlphaFoldDB" id="A0A0H5D065"/>
<dbReference type="InterPro" id="IPR013520">
    <property type="entry name" value="Ribonucl_H"/>
</dbReference>
<dbReference type="Gene3D" id="3.30.420.10">
    <property type="entry name" value="Ribonuclease H-like superfamily/Ribonuclease H"/>
    <property type="match status" value="1"/>
</dbReference>
<evidence type="ECO:0000313" key="3">
    <source>
        <dbReference type="Proteomes" id="UP000043764"/>
    </source>
</evidence>
<gene>
    <name evidence="2" type="ORF">NIT7321_00971</name>
</gene>
<keyword evidence="3" id="KW-1185">Reference proteome</keyword>
<evidence type="ECO:0000313" key="2">
    <source>
        <dbReference type="EMBL" id="CRL10128.1"/>
    </source>
</evidence>
<dbReference type="RefSeq" id="WP_050672762.1">
    <property type="nucleotide sequence ID" value="NZ_CVRL01000013.1"/>
</dbReference>
<name>A0A0H5D065_9RHOB</name>
<dbReference type="Proteomes" id="UP000043764">
    <property type="component" value="Unassembled WGS sequence"/>
</dbReference>
<protein>
    <recommendedName>
        <fullName evidence="1">Exonuclease domain-containing protein</fullName>
    </recommendedName>
</protein>
<reference evidence="3" key="1">
    <citation type="submission" date="2015-05" db="EMBL/GenBank/DDBJ databases">
        <authorList>
            <person name="Rodrigo-Torres Lidia"/>
            <person name="Arahal R.David."/>
        </authorList>
    </citation>
    <scope>NUCLEOTIDE SEQUENCE [LARGE SCALE GENOMIC DNA]</scope>
    <source>
        <strain evidence="3">CECT 7321</strain>
    </source>
</reference>
<organism evidence="2 3">
    <name type="scientific">Phaeobacter italicus</name>
    <dbReference type="NCBI Taxonomy" id="481446"/>
    <lineage>
        <taxon>Bacteria</taxon>
        <taxon>Pseudomonadati</taxon>
        <taxon>Pseudomonadota</taxon>
        <taxon>Alphaproteobacteria</taxon>
        <taxon>Rhodobacterales</taxon>
        <taxon>Roseobacteraceae</taxon>
        <taxon>Phaeobacter</taxon>
    </lineage>
</organism>
<sequence length="212" mass="23501">MDKSELDDLRLKLEDPGPNEVTFFDRLRAVGGSVGLDENGELVKLLGPVFIDFEASGLSSKSWPIEVGISWLTGRKIITQSRLIKPRSDWSMADWSSKSAEIHGISRQEIEAADNADTVTQWLLEAVGQRALVSDAPGFDQLWLNRLLGRQGPKIEGFDKLVWSAFSADGLIQPGRMHRVYKALSESETVHRAGEDAAKLCRAWRAGLKKAK</sequence>
<accession>A0A0H5D065</accession>
<dbReference type="Pfam" id="PF00929">
    <property type="entry name" value="RNase_T"/>
    <property type="match status" value="1"/>
</dbReference>
<proteinExistence type="predicted"/>
<dbReference type="GO" id="GO:0006259">
    <property type="term" value="P:DNA metabolic process"/>
    <property type="evidence" value="ECO:0007669"/>
    <property type="project" value="UniProtKB-ARBA"/>
</dbReference>
<dbReference type="EMBL" id="CVRL01000013">
    <property type="protein sequence ID" value="CRL10128.1"/>
    <property type="molecule type" value="Genomic_DNA"/>
</dbReference>
<dbReference type="GO" id="GO:0004527">
    <property type="term" value="F:exonuclease activity"/>
    <property type="evidence" value="ECO:0007669"/>
    <property type="project" value="UniProtKB-ARBA"/>
</dbReference>